<evidence type="ECO:0000256" key="10">
    <source>
        <dbReference type="SAM" id="Coils"/>
    </source>
</evidence>
<comment type="subcellular location">
    <subcellularLocation>
        <location evidence="2">Cell membrane</location>
    </subcellularLocation>
</comment>
<evidence type="ECO:0000256" key="5">
    <source>
        <dbReference type="ARBA" id="ARBA00022679"/>
    </source>
</evidence>
<dbReference type="InterPro" id="IPR003661">
    <property type="entry name" value="HisK_dim/P_dom"/>
</dbReference>
<dbReference type="PANTHER" id="PTHR43304">
    <property type="entry name" value="PHYTOCHROME-LIKE PROTEIN CPH1"/>
    <property type="match status" value="1"/>
</dbReference>
<evidence type="ECO:0000313" key="15">
    <source>
        <dbReference type="Proteomes" id="UP001321475"/>
    </source>
</evidence>
<comment type="catalytic activity">
    <reaction evidence="1">
        <text>ATP + protein L-histidine = ADP + protein N-phospho-L-histidine.</text>
        <dbReference type="EC" id="2.7.13.3"/>
    </reaction>
</comment>
<organism evidence="14 15">
    <name type="scientific">Paraoerskovia sediminicola</name>
    <dbReference type="NCBI Taxonomy" id="1138587"/>
    <lineage>
        <taxon>Bacteria</taxon>
        <taxon>Bacillati</taxon>
        <taxon>Actinomycetota</taxon>
        <taxon>Actinomycetes</taxon>
        <taxon>Micrococcales</taxon>
        <taxon>Cellulomonadaceae</taxon>
        <taxon>Paraoerskovia</taxon>
    </lineage>
</organism>
<keyword evidence="8 11" id="KW-1133">Transmembrane helix</keyword>
<keyword evidence="15" id="KW-1185">Reference proteome</keyword>
<dbReference type="PROSITE" id="PS50885">
    <property type="entry name" value="HAMP"/>
    <property type="match status" value="1"/>
</dbReference>
<evidence type="ECO:0000256" key="11">
    <source>
        <dbReference type="SAM" id="Phobius"/>
    </source>
</evidence>
<evidence type="ECO:0000313" key="14">
    <source>
        <dbReference type="EMBL" id="BDZ43860.1"/>
    </source>
</evidence>
<dbReference type="InterPro" id="IPR003594">
    <property type="entry name" value="HATPase_dom"/>
</dbReference>
<keyword evidence="11" id="KW-0472">Membrane</keyword>
<feature type="domain" description="HAMP" evidence="13">
    <location>
        <begin position="213"/>
        <end position="264"/>
    </location>
</feature>
<keyword evidence="7 14" id="KW-0418">Kinase</keyword>
<dbReference type="InterPro" id="IPR052162">
    <property type="entry name" value="Sensor_kinase/Photoreceptor"/>
</dbReference>
<evidence type="ECO:0000256" key="7">
    <source>
        <dbReference type="ARBA" id="ARBA00022777"/>
    </source>
</evidence>
<dbReference type="Proteomes" id="UP001321475">
    <property type="component" value="Chromosome"/>
</dbReference>
<dbReference type="RefSeq" id="WP_286217975.1">
    <property type="nucleotide sequence ID" value="NZ_AP027729.1"/>
</dbReference>
<protein>
    <recommendedName>
        <fullName evidence="3">histidine kinase</fullName>
        <ecNumber evidence="3">2.7.13.3</ecNumber>
    </recommendedName>
</protein>
<dbReference type="InterPro" id="IPR003660">
    <property type="entry name" value="HAMP_dom"/>
</dbReference>
<dbReference type="Pfam" id="PF02518">
    <property type="entry name" value="HATPase_c"/>
    <property type="match status" value="1"/>
</dbReference>
<dbReference type="PANTHER" id="PTHR43304:SF1">
    <property type="entry name" value="PAC DOMAIN-CONTAINING PROTEIN"/>
    <property type="match status" value="1"/>
</dbReference>
<evidence type="ECO:0000256" key="9">
    <source>
        <dbReference type="ARBA" id="ARBA00023012"/>
    </source>
</evidence>
<evidence type="ECO:0000259" key="13">
    <source>
        <dbReference type="PROSITE" id="PS50885"/>
    </source>
</evidence>
<dbReference type="InterPro" id="IPR004358">
    <property type="entry name" value="Sig_transdc_His_kin-like_C"/>
</dbReference>
<dbReference type="InterPro" id="IPR036890">
    <property type="entry name" value="HATPase_C_sf"/>
</dbReference>
<gene>
    <name evidence="14" type="ORF">GCM10025865_31590</name>
</gene>
<dbReference type="Gene3D" id="6.10.340.10">
    <property type="match status" value="1"/>
</dbReference>
<feature type="domain" description="Histidine kinase" evidence="12">
    <location>
        <begin position="300"/>
        <end position="514"/>
    </location>
</feature>
<feature type="coiled-coil region" evidence="10">
    <location>
        <begin position="245"/>
        <end position="297"/>
    </location>
</feature>
<dbReference type="InterPro" id="IPR005467">
    <property type="entry name" value="His_kinase_dom"/>
</dbReference>
<dbReference type="Pfam" id="PF00512">
    <property type="entry name" value="HisKA"/>
    <property type="match status" value="1"/>
</dbReference>
<sequence>MVVVTARSVRRTLGRAFVAAGSALVLLLAVAAFALVRVVTLQEEVTVAYFDAITEASTVEDALEDADELLRSYVQTGDVATADVFATVTEGWGDLELPPGPAASDVTGAPDERLRLETQDAVRRWMSDYVVPVVATTQDPDGAVVPTVEQQRGHALNLAAQEAAADYVGALEEGRASAVDRLRTWTFVLASAVATLAVASVALSWWLWRVVDRRVTRPVHELAENVRRASVDRTLPVVVTGAGEVVDLSQDVERLRQDLVRRSEEAEDARIEVEASHQRLEQQSAELERSNRDLEQFAYVASHDLQEPLRKVASFTQLLRKRYGGQLDDRADQYIDFAVDGAKRMQRLIQDLLGFSRVGRSGAELADVDLEDALADALRDLAESLEAAGATVTHDHLPVVHGERALLTQLLLNVVGNAVKFRSPDRPATVHLGVRSDGTHWEISCTDNGIGIDPQYADRVFVIFQRLHAKDVYEGTGIGLALCKRIVEYHGGRIWIEAGETQGTVVRWTLAHRYVSAARELGVGPVEVD</sequence>
<evidence type="ECO:0000256" key="6">
    <source>
        <dbReference type="ARBA" id="ARBA00022692"/>
    </source>
</evidence>
<evidence type="ECO:0000256" key="2">
    <source>
        <dbReference type="ARBA" id="ARBA00004236"/>
    </source>
</evidence>
<dbReference type="InterPro" id="IPR036097">
    <property type="entry name" value="HisK_dim/P_sf"/>
</dbReference>
<keyword evidence="6 11" id="KW-0812">Transmembrane</keyword>
<reference evidence="15" key="1">
    <citation type="journal article" date="2019" name="Int. J. Syst. Evol. Microbiol.">
        <title>The Global Catalogue of Microorganisms (GCM) 10K type strain sequencing project: providing services to taxonomists for standard genome sequencing and annotation.</title>
        <authorList>
            <consortium name="The Broad Institute Genomics Platform"/>
            <consortium name="The Broad Institute Genome Sequencing Center for Infectious Disease"/>
            <person name="Wu L."/>
            <person name="Ma J."/>
        </authorList>
    </citation>
    <scope>NUCLEOTIDE SEQUENCE [LARGE SCALE GENOMIC DNA]</scope>
    <source>
        <strain evidence="15">NBRC 108565</strain>
    </source>
</reference>
<dbReference type="EC" id="2.7.13.3" evidence="3"/>
<dbReference type="EMBL" id="AP027729">
    <property type="protein sequence ID" value="BDZ43860.1"/>
    <property type="molecule type" value="Genomic_DNA"/>
</dbReference>
<evidence type="ECO:0000256" key="1">
    <source>
        <dbReference type="ARBA" id="ARBA00000085"/>
    </source>
</evidence>
<keyword evidence="5" id="KW-0808">Transferase</keyword>
<feature type="transmembrane region" description="Helical" evidence="11">
    <location>
        <begin position="16"/>
        <end position="36"/>
    </location>
</feature>
<name>A0ABM8G703_9CELL</name>
<keyword evidence="10" id="KW-0175">Coiled coil</keyword>
<dbReference type="GO" id="GO:0016301">
    <property type="term" value="F:kinase activity"/>
    <property type="evidence" value="ECO:0007669"/>
    <property type="project" value="UniProtKB-KW"/>
</dbReference>
<evidence type="ECO:0000259" key="12">
    <source>
        <dbReference type="PROSITE" id="PS50109"/>
    </source>
</evidence>
<dbReference type="SMART" id="SM00388">
    <property type="entry name" value="HisKA"/>
    <property type="match status" value="1"/>
</dbReference>
<proteinExistence type="predicted"/>
<dbReference type="CDD" id="cd00082">
    <property type="entry name" value="HisKA"/>
    <property type="match status" value="1"/>
</dbReference>
<dbReference type="Gene3D" id="3.30.565.10">
    <property type="entry name" value="Histidine kinase-like ATPase, C-terminal domain"/>
    <property type="match status" value="1"/>
</dbReference>
<keyword evidence="9" id="KW-0902">Two-component regulatory system</keyword>
<keyword evidence="4" id="KW-0597">Phosphoprotein</keyword>
<dbReference type="SUPFAM" id="SSF47384">
    <property type="entry name" value="Homodimeric domain of signal transducing histidine kinase"/>
    <property type="match status" value="1"/>
</dbReference>
<evidence type="ECO:0000256" key="4">
    <source>
        <dbReference type="ARBA" id="ARBA00022553"/>
    </source>
</evidence>
<feature type="transmembrane region" description="Helical" evidence="11">
    <location>
        <begin position="185"/>
        <end position="208"/>
    </location>
</feature>
<dbReference type="SMART" id="SM00387">
    <property type="entry name" value="HATPase_c"/>
    <property type="match status" value="1"/>
</dbReference>
<dbReference type="Gene3D" id="1.10.287.130">
    <property type="match status" value="1"/>
</dbReference>
<dbReference type="PRINTS" id="PR00344">
    <property type="entry name" value="BCTRLSENSOR"/>
</dbReference>
<dbReference type="SUPFAM" id="SSF55874">
    <property type="entry name" value="ATPase domain of HSP90 chaperone/DNA topoisomerase II/histidine kinase"/>
    <property type="match status" value="1"/>
</dbReference>
<accession>A0ABM8G703</accession>
<evidence type="ECO:0000256" key="3">
    <source>
        <dbReference type="ARBA" id="ARBA00012438"/>
    </source>
</evidence>
<dbReference type="PROSITE" id="PS50109">
    <property type="entry name" value="HIS_KIN"/>
    <property type="match status" value="1"/>
</dbReference>
<evidence type="ECO:0000256" key="8">
    <source>
        <dbReference type="ARBA" id="ARBA00022989"/>
    </source>
</evidence>